<sequence length="960" mass="100725">MTERMDRRIAVVGMAFRLPGADNPQTYWRNIRDGVCSVRRFGDRELAAAGVPAHLRDAPDFVGVSGVLDDIEGFDAEFFGISAHEARVTDPQHRIFLETCYHALEHGGYAATAPDTRVGVFAGVGFHLYPLNTYLMSNLAHPDRDDDWLSGMQVAVGNYADFLATRASYRLGLTGPSMGVQSGCSTSLVAVHLASQALLAGDADLAVAGAAAVHVPVALGYRYVKGSILSRSGRCRPFDAEADGTVGGNGVAAVLLKRFDRAVADGDTIHAVLLGSGINNDGAGKHSYTAPSAAGQRGALLRAYEVAGVSPDQIGYLETHGTGTYKGDPIEFDGMTSAFREHTDRVGYCAIGSVKPNIGHLDACAGMAGLIKTILVLRHGEIPPMAGYRRPNPALALDTSPFYVPTAPRPWPAGAGPRRAAVTALGVGGTNVHLVLEEAPPRRVPAGDAAVPGLLPLSARHPDALVNLATAMRDQLRADPDAAPADLLTTTALGRPHLRHRLVAFGDTPAALADALDAYLARPDRPDPRFVAGAEPRPAPVFLCSGQGTPTPGMARVLYERFPAFRAVLDECERLHTDAGGRSLLAALTDPAAPDTIWDTEFAQPALFAYQAALTGLWHALGVDPGLVAGHSVGEYAALHAAGALSLADGIRLTRRRGELMHRSTAAGGMLAVLAGPEIVDRLRAECPDLDLAAVNTATNRVLAGPAAAVDRAGALLDGWGVRRQRLAVDRAFHSALLDPVLPDLRRLLATVPFQPLRIPLVSGVDGTVLPAGHVVDVDYLLRHARHPVRFDLVLETVGRVADAPLVEVGPNAVLAGLGRAVLPDRPVVVSQRRNAELDTLGRAVARLHTAGAAVDWSVLLAGCGGGRMPLPAYPFQHRPHWIAPVGGTAPPADLPAVATHDEGTLRAVEAVAEQVRGLAAVQARLLSQLAEVVARRPATEPGPPAPATDLADSSSVSGA</sequence>
<dbReference type="EMBL" id="AP023359">
    <property type="protein sequence ID" value="BCJ67500.1"/>
    <property type="molecule type" value="Genomic_DNA"/>
</dbReference>
<dbReference type="Pfam" id="PF00698">
    <property type="entry name" value="Acyl_transf_1"/>
    <property type="match status" value="1"/>
</dbReference>
<dbReference type="CDD" id="cd00833">
    <property type="entry name" value="PKS"/>
    <property type="match status" value="1"/>
</dbReference>
<dbReference type="GO" id="GO:0004315">
    <property type="term" value="F:3-oxoacyl-[acyl-carrier-protein] synthase activity"/>
    <property type="evidence" value="ECO:0007669"/>
    <property type="project" value="InterPro"/>
</dbReference>
<feature type="domain" description="Ketosynthase family 3 (KS3)" evidence="5">
    <location>
        <begin position="6"/>
        <end position="438"/>
    </location>
</feature>
<dbReference type="GO" id="GO:0005737">
    <property type="term" value="C:cytoplasm"/>
    <property type="evidence" value="ECO:0007669"/>
    <property type="project" value="TreeGrafter"/>
</dbReference>
<name>A0A810N3K5_9ACTN</name>
<protein>
    <recommendedName>
        <fullName evidence="5">Ketosynthase family 3 (KS3) domain-containing protein</fullName>
    </recommendedName>
</protein>
<evidence type="ECO:0000256" key="4">
    <source>
        <dbReference type="SAM" id="MobiDB-lite"/>
    </source>
</evidence>
<dbReference type="Gene3D" id="3.40.47.10">
    <property type="match status" value="1"/>
</dbReference>
<reference evidence="6" key="1">
    <citation type="submission" date="2020-08" db="EMBL/GenBank/DDBJ databases">
        <title>Whole genome shotgun sequence of Polymorphospora rubra NBRC 101157.</title>
        <authorList>
            <person name="Komaki H."/>
            <person name="Tamura T."/>
        </authorList>
    </citation>
    <scope>NUCLEOTIDE SEQUENCE</scope>
    <source>
        <strain evidence="6">NBRC 101157</strain>
    </source>
</reference>
<dbReference type="InterPro" id="IPR014031">
    <property type="entry name" value="Ketoacyl_synth_C"/>
</dbReference>
<dbReference type="RefSeq" id="WP_212816828.1">
    <property type="nucleotide sequence ID" value="NZ_AP023359.1"/>
</dbReference>
<keyword evidence="2" id="KW-0597">Phosphoprotein</keyword>
<dbReference type="Pfam" id="PF00109">
    <property type="entry name" value="ketoacyl-synt"/>
    <property type="match status" value="1"/>
</dbReference>
<dbReference type="SMART" id="SM00827">
    <property type="entry name" value="PKS_AT"/>
    <property type="match status" value="1"/>
</dbReference>
<dbReference type="InterPro" id="IPR014043">
    <property type="entry name" value="Acyl_transferase_dom"/>
</dbReference>
<accession>A0A810N3K5</accession>
<dbReference type="Gene3D" id="3.40.366.10">
    <property type="entry name" value="Malonyl-Coenzyme A Acyl Carrier Protein, domain 2"/>
    <property type="match status" value="1"/>
</dbReference>
<dbReference type="InterPro" id="IPR016035">
    <property type="entry name" value="Acyl_Trfase/lysoPLipase"/>
</dbReference>
<dbReference type="InterPro" id="IPR020841">
    <property type="entry name" value="PKS_Beta-ketoAc_synthase_dom"/>
</dbReference>
<dbReference type="AlphaFoldDB" id="A0A810N3K5"/>
<dbReference type="PROSITE" id="PS00606">
    <property type="entry name" value="KS3_1"/>
    <property type="match status" value="1"/>
</dbReference>
<dbReference type="InterPro" id="IPR016039">
    <property type="entry name" value="Thiolase-like"/>
</dbReference>
<dbReference type="SUPFAM" id="SSF53901">
    <property type="entry name" value="Thiolase-like"/>
    <property type="match status" value="1"/>
</dbReference>
<dbReference type="InterPro" id="IPR016036">
    <property type="entry name" value="Malonyl_transacylase_ACP-bd"/>
</dbReference>
<evidence type="ECO:0000313" key="6">
    <source>
        <dbReference type="EMBL" id="BCJ67500.1"/>
    </source>
</evidence>
<feature type="region of interest" description="Disordered" evidence="4">
    <location>
        <begin position="937"/>
        <end position="960"/>
    </location>
</feature>
<dbReference type="InterPro" id="IPR032821">
    <property type="entry name" value="PKS_assoc"/>
</dbReference>
<evidence type="ECO:0000256" key="3">
    <source>
        <dbReference type="ARBA" id="ARBA00022679"/>
    </source>
</evidence>
<dbReference type="PANTHER" id="PTHR43775">
    <property type="entry name" value="FATTY ACID SYNTHASE"/>
    <property type="match status" value="1"/>
</dbReference>
<evidence type="ECO:0000313" key="7">
    <source>
        <dbReference type="Proteomes" id="UP000680866"/>
    </source>
</evidence>
<dbReference type="GO" id="GO:0006633">
    <property type="term" value="P:fatty acid biosynthetic process"/>
    <property type="evidence" value="ECO:0007669"/>
    <property type="project" value="InterPro"/>
</dbReference>
<dbReference type="GO" id="GO:0004312">
    <property type="term" value="F:fatty acid synthase activity"/>
    <property type="evidence" value="ECO:0007669"/>
    <property type="project" value="TreeGrafter"/>
</dbReference>
<dbReference type="InterPro" id="IPR001227">
    <property type="entry name" value="Ac_transferase_dom_sf"/>
</dbReference>
<keyword evidence="1" id="KW-0596">Phosphopantetheine</keyword>
<evidence type="ECO:0000256" key="2">
    <source>
        <dbReference type="ARBA" id="ARBA00022553"/>
    </source>
</evidence>
<dbReference type="KEGG" id="pry:Prubr_45210"/>
<dbReference type="PROSITE" id="PS52004">
    <property type="entry name" value="KS3_2"/>
    <property type="match status" value="1"/>
</dbReference>
<dbReference type="Proteomes" id="UP000680866">
    <property type="component" value="Chromosome"/>
</dbReference>
<dbReference type="InterPro" id="IPR018201">
    <property type="entry name" value="Ketoacyl_synth_AS"/>
</dbReference>
<dbReference type="InterPro" id="IPR014030">
    <property type="entry name" value="Ketoacyl_synth_N"/>
</dbReference>
<evidence type="ECO:0000256" key="1">
    <source>
        <dbReference type="ARBA" id="ARBA00022450"/>
    </source>
</evidence>
<keyword evidence="7" id="KW-1185">Reference proteome</keyword>
<keyword evidence="3" id="KW-0808">Transferase</keyword>
<gene>
    <name evidence="6" type="ORF">Prubr_45210</name>
</gene>
<dbReference type="Pfam" id="PF02801">
    <property type="entry name" value="Ketoacyl-synt_C"/>
    <property type="match status" value="1"/>
</dbReference>
<dbReference type="SMART" id="SM00825">
    <property type="entry name" value="PKS_KS"/>
    <property type="match status" value="1"/>
</dbReference>
<dbReference type="SUPFAM" id="SSF55048">
    <property type="entry name" value="Probable ACP-binding domain of malonyl-CoA ACP transacylase"/>
    <property type="match status" value="1"/>
</dbReference>
<proteinExistence type="predicted"/>
<dbReference type="GO" id="GO:0071770">
    <property type="term" value="P:DIM/DIP cell wall layer assembly"/>
    <property type="evidence" value="ECO:0007669"/>
    <property type="project" value="TreeGrafter"/>
</dbReference>
<dbReference type="Gene3D" id="3.30.70.3290">
    <property type="match status" value="1"/>
</dbReference>
<evidence type="ECO:0000259" key="5">
    <source>
        <dbReference type="PROSITE" id="PS52004"/>
    </source>
</evidence>
<dbReference type="Pfam" id="PF16197">
    <property type="entry name" value="KAsynt_C_assoc"/>
    <property type="match status" value="1"/>
</dbReference>
<dbReference type="SUPFAM" id="SSF52151">
    <property type="entry name" value="FabD/lysophospholipase-like"/>
    <property type="match status" value="1"/>
</dbReference>
<dbReference type="PANTHER" id="PTHR43775:SF37">
    <property type="entry name" value="SI:DKEY-61P9.11"/>
    <property type="match status" value="1"/>
</dbReference>
<organism evidence="6 7">
    <name type="scientific">Polymorphospora rubra</name>
    <dbReference type="NCBI Taxonomy" id="338584"/>
    <lineage>
        <taxon>Bacteria</taxon>
        <taxon>Bacillati</taxon>
        <taxon>Actinomycetota</taxon>
        <taxon>Actinomycetes</taxon>
        <taxon>Micromonosporales</taxon>
        <taxon>Micromonosporaceae</taxon>
        <taxon>Polymorphospora</taxon>
    </lineage>
</organism>
<dbReference type="InterPro" id="IPR050091">
    <property type="entry name" value="PKS_NRPS_Biosynth_Enz"/>
</dbReference>
<dbReference type="GO" id="GO:0005886">
    <property type="term" value="C:plasma membrane"/>
    <property type="evidence" value="ECO:0007669"/>
    <property type="project" value="TreeGrafter"/>
</dbReference>